<protein>
    <submittedName>
        <fullName evidence="1">Uncharacterized protein</fullName>
    </submittedName>
</protein>
<dbReference type="Proteomes" id="UP000828941">
    <property type="component" value="Chromosome 10"/>
</dbReference>
<organism evidence="1 2">
    <name type="scientific">Bauhinia variegata</name>
    <name type="common">Purple orchid tree</name>
    <name type="synonym">Phanera variegata</name>
    <dbReference type="NCBI Taxonomy" id="167791"/>
    <lineage>
        <taxon>Eukaryota</taxon>
        <taxon>Viridiplantae</taxon>
        <taxon>Streptophyta</taxon>
        <taxon>Embryophyta</taxon>
        <taxon>Tracheophyta</taxon>
        <taxon>Spermatophyta</taxon>
        <taxon>Magnoliopsida</taxon>
        <taxon>eudicotyledons</taxon>
        <taxon>Gunneridae</taxon>
        <taxon>Pentapetalae</taxon>
        <taxon>rosids</taxon>
        <taxon>fabids</taxon>
        <taxon>Fabales</taxon>
        <taxon>Fabaceae</taxon>
        <taxon>Cercidoideae</taxon>
        <taxon>Cercideae</taxon>
        <taxon>Bauhiniinae</taxon>
        <taxon>Bauhinia</taxon>
    </lineage>
</organism>
<dbReference type="EMBL" id="CM039435">
    <property type="protein sequence ID" value="KAI4316155.1"/>
    <property type="molecule type" value="Genomic_DNA"/>
</dbReference>
<accession>A0ACB9LXI5</accession>
<name>A0ACB9LXI5_BAUVA</name>
<comment type="caution">
    <text evidence="1">The sequence shown here is derived from an EMBL/GenBank/DDBJ whole genome shotgun (WGS) entry which is preliminary data.</text>
</comment>
<gene>
    <name evidence="1" type="ORF">L6164_024161</name>
</gene>
<evidence type="ECO:0000313" key="2">
    <source>
        <dbReference type="Proteomes" id="UP000828941"/>
    </source>
</evidence>
<evidence type="ECO:0000313" key="1">
    <source>
        <dbReference type="EMBL" id="KAI4316155.1"/>
    </source>
</evidence>
<sequence length="549" mass="58745">MPPLSAFEIPPPLLEPIPPPLSSPPSPLHAESPTLSSAPLGTSPLLPPPSEMVPASSPIFMPRLAPNQPLSSPPSTITLLPPAAPNPPLSNPSSTINLLPPPAPLSSPALVPQPLPFSFPSAPVHFPPSVPVPPAITSPPTVPAPLPCPLAQVSQPPPFPFPSTPVNFPSLAPASPGFPPKSLQVTSSPPVNSPAPPLRMPFPEPPHWSSAAPPTSPLEPPLWSSLPVAVEVNKPSGFNMSRAAIVGLVTGGAILLAFILGLLYIRRNRNRREKKHDDIKEIPNIGSKGSHVIQVEPHQNDPIRQPTISHESSKDSSSANSVSENAIQNHAPITVFGSGNHNFTYDELVVATNGFSEDKLLGQGGFGNVYKGALPNGKEIAVKQLKTGSQQGEREFQAEVETITRVHHKHLVELVGYCINGTERLLVYEFVPNNTLEFHLHEDNVKYNPEKGKPVMEWTTRMKIAIGSAKGLAYLHEDCNPAVIHRDIKASNILLDFGFEVKVSDFGMAKLFPNTDSCITHITTRVVGTFGYLAPEYASSGKLTDKSDV</sequence>
<proteinExistence type="predicted"/>
<reference evidence="1 2" key="1">
    <citation type="journal article" date="2022" name="DNA Res.">
        <title>Chromosomal-level genome assembly of the orchid tree Bauhinia variegata (Leguminosae; Cercidoideae) supports the allotetraploid origin hypothesis of Bauhinia.</title>
        <authorList>
            <person name="Zhong Y."/>
            <person name="Chen Y."/>
            <person name="Zheng D."/>
            <person name="Pang J."/>
            <person name="Liu Y."/>
            <person name="Luo S."/>
            <person name="Meng S."/>
            <person name="Qian L."/>
            <person name="Wei D."/>
            <person name="Dai S."/>
            <person name="Zhou R."/>
        </authorList>
    </citation>
    <scope>NUCLEOTIDE SEQUENCE [LARGE SCALE GENOMIC DNA]</scope>
    <source>
        <strain evidence="1">BV-YZ2020</strain>
    </source>
</reference>
<keyword evidence="2" id="KW-1185">Reference proteome</keyword>